<dbReference type="InterPro" id="IPR036291">
    <property type="entry name" value="NAD(P)-bd_dom_sf"/>
</dbReference>
<evidence type="ECO:0008006" key="3">
    <source>
        <dbReference type="Google" id="ProtNLM"/>
    </source>
</evidence>
<evidence type="ECO:0000313" key="1">
    <source>
        <dbReference type="EMBL" id="SEF12077.1"/>
    </source>
</evidence>
<accession>A0A1H5PGC0</accession>
<dbReference type="SUPFAM" id="SSF51735">
    <property type="entry name" value="NAD(P)-binding Rossmann-fold domains"/>
    <property type="match status" value="1"/>
</dbReference>
<proteinExistence type="predicted"/>
<protein>
    <recommendedName>
        <fullName evidence="3">NAD-dependent epimerase/dehydratase domain-containing protein</fullName>
    </recommendedName>
</protein>
<dbReference type="Gene3D" id="3.40.50.720">
    <property type="entry name" value="NAD(P)-binding Rossmann-like Domain"/>
    <property type="match status" value="1"/>
</dbReference>
<dbReference type="AlphaFoldDB" id="A0A1H5PGC0"/>
<name>A0A1H5PGC0_9MICC</name>
<gene>
    <name evidence="1" type="ORF">SAMN04489740_4180</name>
</gene>
<dbReference type="RefSeq" id="WP_074713612.1">
    <property type="nucleotide sequence ID" value="NZ_FNTV01000002.1"/>
</dbReference>
<organism evidence="1 2">
    <name type="scientific">Arthrobacter alpinus</name>
    <dbReference type="NCBI Taxonomy" id="656366"/>
    <lineage>
        <taxon>Bacteria</taxon>
        <taxon>Bacillati</taxon>
        <taxon>Actinomycetota</taxon>
        <taxon>Actinomycetes</taxon>
        <taxon>Micrococcales</taxon>
        <taxon>Micrococcaceae</taxon>
        <taxon>Arthrobacter</taxon>
    </lineage>
</organism>
<reference evidence="1 2" key="1">
    <citation type="submission" date="2016-10" db="EMBL/GenBank/DDBJ databases">
        <authorList>
            <person name="de Groot N.N."/>
        </authorList>
    </citation>
    <scope>NUCLEOTIDE SEQUENCE [LARGE SCALE GENOMIC DNA]</scope>
    <source>
        <strain evidence="1 2">DSM 22274</strain>
    </source>
</reference>
<sequence>MSIIAVTGASGYIDGRLVPLLLDQDHDVRFLTRRRDALRDVPWSKKVRVLVGEWDRSESQ</sequence>
<dbReference type="Proteomes" id="UP000182725">
    <property type="component" value="Unassembled WGS sequence"/>
</dbReference>
<evidence type="ECO:0000313" key="2">
    <source>
        <dbReference type="Proteomes" id="UP000182725"/>
    </source>
</evidence>
<dbReference type="EMBL" id="FNTV01000002">
    <property type="protein sequence ID" value="SEF12077.1"/>
    <property type="molecule type" value="Genomic_DNA"/>
</dbReference>